<dbReference type="PaxDb" id="768679-TTX_1060"/>
<dbReference type="STRING" id="768679.TTX_1060"/>
<sequence>MRGFRKLYALSLLFLMGLLLMYFKWRGGFLNSMRAMALWAIIFPLVFAIAVEDSLARFED</sequence>
<reference evidence="2 3" key="1">
    <citation type="journal article" date="2011" name="PLoS ONE">
        <title>The complete genome sequence of Thermoproteus tenax: a physiologically versatile member of the Crenarchaeota.</title>
        <authorList>
            <person name="Siebers B."/>
            <person name="Zaparty M."/>
            <person name="Raddatz G."/>
            <person name="Tjaden B."/>
            <person name="Albers S.V."/>
            <person name="Bell S.D."/>
            <person name="Blombach F."/>
            <person name="Kletzin A."/>
            <person name="Kyrpides N."/>
            <person name="Lanz C."/>
            <person name="Plagens A."/>
            <person name="Rampp M."/>
            <person name="Rosinus A."/>
            <person name="von Jan M."/>
            <person name="Makarova K.S."/>
            <person name="Klenk H.P."/>
            <person name="Schuster S.C."/>
            <person name="Hensel R."/>
        </authorList>
    </citation>
    <scope>NUCLEOTIDE SEQUENCE [LARGE SCALE GENOMIC DNA]</scope>
    <source>
        <strain evidence="3">ATCC 35583 / DSM 2078 / JCM 9277 / NBRC 100435 / Kra 1</strain>
    </source>
</reference>
<dbReference type="PATRIC" id="fig|768679.9.peg.1070"/>
<evidence type="ECO:0000313" key="3">
    <source>
        <dbReference type="Proteomes" id="UP000002654"/>
    </source>
</evidence>
<dbReference type="eggNOG" id="arCOG14025">
    <property type="taxonomic scope" value="Archaea"/>
</dbReference>
<dbReference type="AlphaFoldDB" id="G4RJF9"/>
<name>G4RJF9_THETK</name>
<dbReference type="Proteomes" id="UP000002654">
    <property type="component" value="Chromosome"/>
</dbReference>
<proteinExistence type="predicted"/>
<dbReference type="EMBL" id="FN869859">
    <property type="protein sequence ID" value="CCC81704.1"/>
    <property type="molecule type" value="Genomic_DNA"/>
</dbReference>
<accession>G4RJF9</accession>
<gene>
    <name evidence="2" type="ordered locus">TTX_1060</name>
</gene>
<organism evidence="2 3">
    <name type="scientific">Thermoproteus tenax (strain ATCC 35583 / DSM 2078 / JCM 9277 / NBRC 100435 / Kra 1)</name>
    <dbReference type="NCBI Taxonomy" id="768679"/>
    <lineage>
        <taxon>Archaea</taxon>
        <taxon>Thermoproteota</taxon>
        <taxon>Thermoprotei</taxon>
        <taxon>Thermoproteales</taxon>
        <taxon>Thermoproteaceae</taxon>
        <taxon>Thermoproteus</taxon>
    </lineage>
</organism>
<keyword evidence="3" id="KW-1185">Reference proteome</keyword>
<protein>
    <submittedName>
        <fullName evidence="2">Uncharacterized protein</fullName>
    </submittedName>
</protein>
<dbReference type="HOGENOM" id="CLU_2930406_0_0_2"/>
<keyword evidence="1" id="KW-0812">Transmembrane</keyword>
<keyword evidence="1" id="KW-1133">Transmembrane helix</keyword>
<feature type="transmembrane region" description="Helical" evidence="1">
    <location>
        <begin position="7"/>
        <end position="25"/>
    </location>
</feature>
<feature type="transmembrane region" description="Helical" evidence="1">
    <location>
        <begin position="37"/>
        <end position="56"/>
    </location>
</feature>
<evidence type="ECO:0000256" key="1">
    <source>
        <dbReference type="SAM" id="Phobius"/>
    </source>
</evidence>
<evidence type="ECO:0000313" key="2">
    <source>
        <dbReference type="EMBL" id="CCC81704.1"/>
    </source>
</evidence>
<keyword evidence="1" id="KW-0472">Membrane</keyword>
<dbReference type="KEGG" id="ttn:TTX_1060"/>